<dbReference type="PANTHER" id="PTHR48098">
    <property type="entry name" value="ENTEROCHELIN ESTERASE-RELATED"/>
    <property type="match status" value="1"/>
</dbReference>
<keyword evidence="10" id="KW-1185">Reference proteome</keyword>
<comment type="similarity">
    <text evidence="2">Belongs to the mycobacterial A85 antigen family.</text>
</comment>
<sequence>MNVTRRDLLGLAALGAGSLALSACQSGDKGAQTGNVTAQASLAPGDGYSKDDSGRSTTYQAKGHELLTGLGSFETICQPRAAQGRVEQLTYQTHSYVWEEANPGQEFLVSKVINVWLPADYDASRTYDVLYLMHGTGHEGAGYWLTDEEDCHGTQTRGLLDGMVEDGLIKDVIVACPSYYSFPVGEEPADVLAYHQADPHADDWPRLFWKELRESVIPLVESTYPTHTAGDVSDAGLAASRDHRAFAGLSRGSMTSVNSAMMHCLDLFGWIGSYSGIWADFDEFRGILEGQYAELPVRYWYNGNGSKDFSLQNHEEFRDNVLGQMGDRFADGQNYCWVSFPGGTHDYDCWALDLYNSLLAFF</sequence>
<keyword evidence="5" id="KW-0808">Transferase</keyword>
<evidence type="ECO:0000256" key="7">
    <source>
        <dbReference type="ARBA" id="ARBA00032572"/>
    </source>
</evidence>
<evidence type="ECO:0000256" key="5">
    <source>
        <dbReference type="ARBA" id="ARBA00022679"/>
    </source>
</evidence>
<comment type="caution">
    <text evidence="9">The sequence shown here is derived from an EMBL/GenBank/DDBJ whole genome shotgun (WGS) entry which is preliminary data.</text>
</comment>
<dbReference type="EC" id="2.3.1.20" evidence="4"/>
<dbReference type="InterPro" id="IPR050583">
    <property type="entry name" value="Mycobacterial_A85_antigen"/>
</dbReference>
<dbReference type="PANTHER" id="PTHR48098:SF1">
    <property type="entry name" value="DIACYLGLYCEROL ACYLTRANSFERASE_MYCOLYLTRANSFERASE AG85A"/>
    <property type="match status" value="1"/>
</dbReference>
<dbReference type="RefSeq" id="WP_349183047.1">
    <property type="nucleotide sequence ID" value="NZ_JBBNGS010000017.1"/>
</dbReference>
<gene>
    <name evidence="9" type="ORF">AAAT05_08425</name>
</gene>
<dbReference type="EC" id="2.3.1.122" evidence="3"/>
<dbReference type="NCBIfam" id="TIGR01409">
    <property type="entry name" value="TAT_signal_seq"/>
    <property type="match status" value="1"/>
</dbReference>
<dbReference type="InterPro" id="IPR000801">
    <property type="entry name" value="Esterase-like"/>
</dbReference>
<evidence type="ECO:0000256" key="2">
    <source>
        <dbReference type="ARBA" id="ARBA00005874"/>
    </source>
</evidence>
<evidence type="ECO:0000256" key="8">
    <source>
        <dbReference type="ARBA" id="ARBA00048109"/>
    </source>
</evidence>
<name>A0ABV1IHI4_9ACTN</name>
<dbReference type="PROSITE" id="PS51257">
    <property type="entry name" value="PROKAR_LIPOPROTEIN"/>
    <property type="match status" value="1"/>
</dbReference>
<dbReference type="SUPFAM" id="SSF53474">
    <property type="entry name" value="alpha/beta-Hydrolases"/>
    <property type="match status" value="1"/>
</dbReference>
<dbReference type="InterPro" id="IPR029058">
    <property type="entry name" value="AB_hydrolase_fold"/>
</dbReference>
<evidence type="ECO:0000256" key="4">
    <source>
        <dbReference type="ARBA" id="ARBA00013244"/>
    </source>
</evidence>
<comment type="catalytic activity">
    <reaction evidence="1">
        <text>2 alpha,alpha'-trehalose 6-mycolate = alpha,alpha'-trehalose 6,6'-bismycolate + alpha,alpha-trehalose</text>
        <dbReference type="Rhea" id="RHEA:23472"/>
        <dbReference type="ChEBI" id="CHEBI:16551"/>
        <dbReference type="ChEBI" id="CHEBI:18195"/>
        <dbReference type="ChEBI" id="CHEBI:18234"/>
        <dbReference type="EC" id="2.3.1.122"/>
    </reaction>
</comment>
<dbReference type="Proteomes" id="UP001478817">
    <property type="component" value="Unassembled WGS sequence"/>
</dbReference>
<organism evidence="9 10">
    <name type="scientific">Paratractidigestivibacter faecalis</name>
    <dbReference type="NCBI Taxonomy" id="2292441"/>
    <lineage>
        <taxon>Bacteria</taxon>
        <taxon>Bacillati</taxon>
        <taxon>Actinomycetota</taxon>
        <taxon>Coriobacteriia</taxon>
        <taxon>Coriobacteriales</taxon>
        <taxon>Atopobiaceae</taxon>
        <taxon>Paratractidigestivibacter</taxon>
    </lineage>
</organism>
<dbReference type="PROSITE" id="PS51318">
    <property type="entry name" value="TAT"/>
    <property type="match status" value="1"/>
</dbReference>
<evidence type="ECO:0000256" key="3">
    <source>
        <dbReference type="ARBA" id="ARBA00012820"/>
    </source>
</evidence>
<dbReference type="InterPro" id="IPR019546">
    <property type="entry name" value="TAT_signal_bac_arc"/>
</dbReference>
<evidence type="ECO:0000313" key="10">
    <source>
        <dbReference type="Proteomes" id="UP001478817"/>
    </source>
</evidence>
<accession>A0ABV1IHI4</accession>
<reference evidence="9 10" key="1">
    <citation type="submission" date="2024-04" db="EMBL/GenBank/DDBJ databases">
        <title>Human intestinal bacterial collection.</title>
        <authorList>
            <person name="Pauvert C."/>
            <person name="Hitch T.C.A."/>
            <person name="Clavel T."/>
        </authorList>
    </citation>
    <scope>NUCLEOTIDE SEQUENCE [LARGE SCALE GENOMIC DNA]</scope>
    <source>
        <strain evidence="9 10">CLA-AA-H197</strain>
    </source>
</reference>
<keyword evidence="6" id="KW-0012">Acyltransferase</keyword>
<evidence type="ECO:0000313" key="9">
    <source>
        <dbReference type="EMBL" id="MEQ2638362.1"/>
    </source>
</evidence>
<proteinExistence type="inferred from homology"/>
<dbReference type="Pfam" id="PF00756">
    <property type="entry name" value="Esterase"/>
    <property type="match status" value="1"/>
</dbReference>
<evidence type="ECO:0000256" key="1">
    <source>
        <dbReference type="ARBA" id="ARBA00000697"/>
    </source>
</evidence>
<comment type="catalytic activity">
    <reaction evidence="8">
        <text>an acyl-CoA + a 1,2-diacyl-sn-glycerol = a triacyl-sn-glycerol + CoA</text>
        <dbReference type="Rhea" id="RHEA:10868"/>
        <dbReference type="ChEBI" id="CHEBI:17815"/>
        <dbReference type="ChEBI" id="CHEBI:57287"/>
        <dbReference type="ChEBI" id="CHEBI:58342"/>
        <dbReference type="ChEBI" id="CHEBI:64615"/>
        <dbReference type="EC" id="2.3.1.20"/>
    </reaction>
</comment>
<dbReference type="InterPro" id="IPR006311">
    <property type="entry name" value="TAT_signal"/>
</dbReference>
<dbReference type="EMBL" id="JBBNGS010000017">
    <property type="protein sequence ID" value="MEQ2638362.1"/>
    <property type="molecule type" value="Genomic_DNA"/>
</dbReference>
<dbReference type="GO" id="GO:0016787">
    <property type="term" value="F:hydrolase activity"/>
    <property type="evidence" value="ECO:0007669"/>
    <property type="project" value="UniProtKB-KW"/>
</dbReference>
<dbReference type="Gene3D" id="3.40.50.1820">
    <property type="entry name" value="alpha/beta hydrolase"/>
    <property type="match status" value="1"/>
</dbReference>
<evidence type="ECO:0000256" key="6">
    <source>
        <dbReference type="ARBA" id="ARBA00023315"/>
    </source>
</evidence>
<protein>
    <recommendedName>
        <fullName evidence="7">Acyl-CoA:diacylglycerol acyltransferase</fullName>
        <ecNumber evidence="3">2.3.1.122</ecNumber>
        <ecNumber evidence="4">2.3.1.20</ecNumber>
    </recommendedName>
</protein>
<keyword evidence="9" id="KW-0378">Hydrolase</keyword>